<organism evidence="4 5">
    <name type="scientific">Pseudoxanthomonas taiwanensis J19</name>
    <dbReference type="NCBI Taxonomy" id="935569"/>
    <lineage>
        <taxon>Bacteria</taxon>
        <taxon>Pseudomonadati</taxon>
        <taxon>Pseudomonadota</taxon>
        <taxon>Gammaproteobacteria</taxon>
        <taxon>Lysobacterales</taxon>
        <taxon>Lysobacteraceae</taxon>
        <taxon>Pseudoxanthomonas</taxon>
    </lineage>
</organism>
<dbReference type="PANTHER" id="PTHR37834:SF2">
    <property type="entry name" value="ESTERASE, SGNH HYDROLASE-TYPE"/>
    <property type="match status" value="1"/>
</dbReference>
<dbReference type="SUPFAM" id="SSF52266">
    <property type="entry name" value="SGNH hydrolase"/>
    <property type="match status" value="1"/>
</dbReference>
<keyword evidence="1" id="KW-0732">Signal</keyword>
<proteinExistence type="predicted"/>
<feature type="signal peptide" evidence="1">
    <location>
        <begin position="1"/>
        <end position="22"/>
    </location>
</feature>
<dbReference type="InterPro" id="IPR037461">
    <property type="entry name" value="CtCE2-like_dom"/>
</dbReference>
<dbReference type="Pfam" id="PF17996">
    <property type="entry name" value="CE2_N"/>
    <property type="match status" value="1"/>
</dbReference>
<feature type="domain" description="SGNH hydrolase-type esterase" evidence="2">
    <location>
        <begin position="151"/>
        <end position="342"/>
    </location>
</feature>
<comment type="caution">
    <text evidence="4">The sequence shown here is derived from an EMBL/GenBank/DDBJ whole genome shotgun (WGS) entry which is preliminary data.</text>
</comment>
<feature type="domain" description="Carbohydrate esterase 2 N-terminal" evidence="3">
    <location>
        <begin position="42"/>
        <end position="143"/>
    </location>
</feature>
<protein>
    <submittedName>
        <fullName evidence="4">Lysophospholipase L1-like esterase</fullName>
    </submittedName>
</protein>
<keyword evidence="5" id="KW-1185">Reference proteome</keyword>
<evidence type="ECO:0000259" key="2">
    <source>
        <dbReference type="Pfam" id="PF13472"/>
    </source>
</evidence>
<reference evidence="4 5" key="1">
    <citation type="submission" date="2019-07" db="EMBL/GenBank/DDBJ databases">
        <title>Genome sequencing of lignin-degrading bacterial isolates.</title>
        <authorList>
            <person name="Gladden J."/>
        </authorList>
    </citation>
    <scope>NUCLEOTIDE SEQUENCE [LARGE SCALE GENOMIC DNA]</scope>
    <source>
        <strain evidence="4 5">J19</strain>
    </source>
</reference>
<dbReference type="EMBL" id="VLJS01000088">
    <property type="protein sequence ID" value="TWH05548.1"/>
    <property type="molecule type" value="Genomic_DNA"/>
</dbReference>
<dbReference type="PANTHER" id="PTHR37834">
    <property type="entry name" value="GDSL-LIKE LIPASE/ACYLHYDROLASE DOMAIN PROTEIN (AFU_ORTHOLOGUE AFUA_2G00620)"/>
    <property type="match status" value="1"/>
</dbReference>
<sequence>MAPRPWIALALLAGLVSAPSHAGMRVFPDPAATGQRIAANVGGRTAPHPQGIAHQWPGVYFETAFDGSEAVFELVHPPLALHVLVDGERIDTLRQATPGRYRVTGLAPGRHQLRLETASESQSSVHVFGGFLLPEGSKPAPMPLRARRIEFIGDSHTVGYGSISTHRECSSEEVDATTDTSAAFGPQVAKHYGADYRINAISGRGVVRNYDGHDGDTLPVAWPYLLLSHEHPDNDASWQPQLVVIALGTNDFSTALHEGEPWADRAALRADYVRTYAGFVRQLRARWPQAHFVLWATGFFEGEIREHARQVVETLQREGEHRISFLPVDGLDMQACHWHPSAADHARLRDALVAHIDALPPPWETPVD</sequence>
<dbReference type="InterPro" id="IPR040794">
    <property type="entry name" value="CE2_N"/>
</dbReference>
<dbReference type="InterPro" id="IPR052762">
    <property type="entry name" value="PCW_deacetylase/CE"/>
</dbReference>
<gene>
    <name evidence="4" type="ORF">L613_005700000070</name>
</gene>
<accession>A0A562D7G8</accession>
<dbReference type="InterPro" id="IPR013830">
    <property type="entry name" value="SGNH_hydro"/>
</dbReference>
<feature type="chain" id="PRO_5022243147" evidence="1">
    <location>
        <begin position="23"/>
        <end position="368"/>
    </location>
</feature>
<dbReference type="Gene3D" id="3.40.50.1110">
    <property type="entry name" value="SGNH hydrolase"/>
    <property type="match status" value="1"/>
</dbReference>
<name>A0A562D7G8_9GAMM</name>
<dbReference type="Proteomes" id="UP000321583">
    <property type="component" value="Unassembled WGS sequence"/>
</dbReference>
<evidence type="ECO:0000313" key="4">
    <source>
        <dbReference type="EMBL" id="TWH05548.1"/>
    </source>
</evidence>
<evidence type="ECO:0000259" key="3">
    <source>
        <dbReference type="Pfam" id="PF17996"/>
    </source>
</evidence>
<dbReference type="RefSeq" id="WP_050992271.1">
    <property type="nucleotide sequence ID" value="NZ_VLJS01000088.1"/>
</dbReference>
<dbReference type="CDD" id="cd01831">
    <property type="entry name" value="Endoglucanase_E_like"/>
    <property type="match status" value="1"/>
</dbReference>
<dbReference type="AlphaFoldDB" id="A0A562D7G8"/>
<evidence type="ECO:0000313" key="5">
    <source>
        <dbReference type="Proteomes" id="UP000321583"/>
    </source>
</evidence>
<evidence type="ECO:0000256" key="1">
    <source>
        <dbReference type="SAM" id="SignalP"/>
    </source>
</evidence>
<dbReference type="OrthoDB" id="9801375at2"/>
<dbReference type="Gene3D" id="2.60.120.260">
    <property type="entry name" value="Galactose-binding domain-like"/>
    <property type="match status" value="1"/>
</dbReference>
<dbReference type="InterPro" id="IPR036514">
    <property type="entry name" value="SGNH_hydro_sf"/>
</dbReference>
<dbReference type="GO" id="GO:0052689">
    <property type="term" value="F:carboxylic ester hydrolase activity"/>
    <property type="evidence" value="ECO:0007669"/>
    <property type="project" value="InterPro"/>
</dbReference>
<dbReference type="Pfam" id="PF13472">
    <property type="entry name" value="Lipase_GDSL_2"/>
    <property type="match status" value="1"/>
</dbReference>